<accession>A0A485MR26</accession>
<feature type="coiled-coil region" evidence="1">
    <location>
        <begin position="53"/>
        <end position="108"/>
    </location>
</feature>
<evidence type="ECO:0000313" key="3">
    <source>
        <dbReference type="Proteomes" id="UP000386466"/>
    </source>
</evidence>
<feature type="non-terminal residue" evidence="2">
    <location>
        <position position="117"/>
    </location>
</feature>
<name>A0A485MR26_LYNPA</name>
<dbReference type="Proteomes" id="UP000386466">
    <property type="component" value="Unassembled WGS sequence"/>
</dbReference>
<evidence type="ECO:0000256" key="1">
    <source>
        <dbReference type="SAM" id="Coils"/>
    </source>
</evidence>
<gene>
    <name evidence="2" type="ORF">LYPA_23C002266</name>
</gene>
<protein>
    <submittedName>
        <fullName evidence="2">Uncharacterized protein</fullName>
    </submittedName>
</protein>
<sequence>MMKWKNSSQKKLKEVVTANELIKTNLSNIMEQKFRIVVIKLISWFEKSIEDSRESIATEIKGLRNRHKELKNAINEVQNKMEAAIAWIEEAEERMGELDGKIMKKEEAEIKRDKNSK</sequence>
<evidence type="ECO:0000313" key="2">
    <source>
        <dbReference type="EMBL" id="VFV22909.1"/>
    </source>
</evidence>
<dbReference type="AlphaFoldDB" id="A0A485MR26"/>
<dbReference type="EMBL" id="CAAGRJ010004855">
    <property type="protein sequence ID" value="VFV22909.1"/>
    <property type="molecule type" value="Genomic_DNA"/>
</dbReference>
<reference evidence="2 3" key="1">
    <citation type="submission" date="2019-01" db="EMBL/GenBank/DDBJ databases">
        <authorList>
            <person name="Alioto T."/>
            <person name="Alioto T."/>
        </authorList>
    </citation>
    <scope>NUCLEOTIDE SEQUENCE [LARGE SCALE GENOMIC DNA]</scope>
</reference>
<keyword evidence="3" id="KW-1185">Reference proteome</keyword>
<keyword evidence="1" id="KW-0175">Coiled coil</keyword>
<proteinExistence type="predicted"/>
<organism evidence="2 3">
    <name type="scientific">Lynx pardinus</name>
    <name type="common">Iberian lynx</name>
    <name type="synonym">Felis pardina</name>
    <dbReference type="NCBI Taxonomy" id="191816"/>
    <lineage>
        <taxon>Eukaryota</taxon>
        <taxon>Metazoa</taxon>
        <taxon>Chordata</taxon>
        <taxon>Craniata</taxon>
        <taxon>Vertebrata</taxon>
        <taxon>Euteleostomi</taxon>
        <taxon>Mammalia</taxon>
        <taxon>Eutheria</taxon>
        <taxon>Laurasiatheria</taxon>
        <taxon>Carnivora</taxon>
        <taxon>Feliformia</taxon>
        <taxon>Felidae</taxon>
        <taxon>Felinae</taxon>
        <taxon>Lynx</taxon>
    </lineage>
</organism>